<dbReference type="RefSeq" id="WP_281794161.1">
    <property type="nucleotide sequence ID" value="NZ_BSDR01000001.1"/>
</dbReference>
<dbReference type="GO" id="GO:0042777">
    <property type="term" value="P:proton motive force-driven plasma membrane ATP synthesis"/>
    <property type="evidence" value="ECO:0007669"/>
    <property type="project" value="UniProtKB-UniRule"/>
</dbReference>
<evidence type="ECO:0000313" key="5">
    <source>
        <dbReference type="EMBL" id="GLI34755.1"/>
    </source>
</evidence>
<dbReference type="Pfam" id="PF01813">
    <property type="entry name" value="ATP-synt_D"/>
    <property type="match status" value="1"/>
</dbReference>
<dbReference type="EMBL" id="BSDR01000001">
    <property type="protein sequence ID" value="GLI34755.1"/>
    <property type="molecule type" value="Genomic_DNA"/>
</dbReference>
<dbReference type="InterPro" id="IPR002699">
    <property type="entry name" value="V_ATPase_D"/>
</dbReference>
<dbReference type="NCBIfam" id="TIGR00309">
    <property type="entry name" value="V_ATPase_subD"/>
    <property type="match status" value="1"/>
</dbReference>
<dbReference type="HAMAP" id="MF_00271">
    <property type="entry name" value="ATP_synth_D_arch"/>
    <property type="match status" value="1"/>
</dbReference>
<protein>
    <recommendedName>
        <fullName evidence="4">V-type ATP synthase subunit D</fullName>
    </recommendedName>
    <alternativeName>
        <fullName evidence="4">V-ATPase subunit D</fullName>
    </alternativeName>
</protein>
<evidence type="ECO:0000256" key="4">
    <source>
        <dbReference type="HAMAP-Rule" id="MF_00271"/>
    </source>
</evidence>
<keyword evidence="6" id="KW-1185">Reference proteome</keyword>
<keyword evidence="2 4" id="KW-0813">Transport</keyword>
<dbReference type="Gene3D" id="1.10.287.3240">
    <property type="match status" value="1"/>
</dbReference>
<comment type="similarity">
    <text evidence="1 4">Belongs to the V-ATPase D subunit family.</text>
</comment>
<comment type="caution">
    <text evidence="5">The sequence shown here is derived from an EMBL/GenBank/DDBJ whole genome shotgun (WGS) entry which is preliminary data.</text>
</comment>
<name>A0A9W6D2P2_9BACT</name>
<sequence>MERLPLSVNKSNLLRLKDELFFARDGLELLDEKKEALMAHINTLAGKAERVRAKMNAMLEEAYSHLREAILVDGRLACERAALASKMGEEVRVREKSFMGVALPIVRIDLPRFVPSYGFQGTGTAMDAVAKTIQGGMEIIAELAEIEVGLFRLIAEIKKTIKRINALENIYIPVYESTIKHMEESLEEKEREFLFQMKRQKGRRREVEHGSI</sequence>
<dbReference type="GO" id="GO:0046933">
    <property type="term" value="F:proton-transporting ATP synthase activity, rotational mechanism"/>
    <property type="evidence" value="ECO:0007669"/>
    <property type="project" value="UniProtKB-UniRule"/>
</dbReference>
<proteinExistence type="inferred from homology"/>
<dbReference type="PANTHER" id="PTHR11671">
    <property type="entry name" value="V-TYPE ATP SYNTHASE SUBUNIT D"/>
    <property type="match status" value="1"/>
</dbReference>
<gene>
    <name evidence="4" type="primary">atpD</name>
    <name evidence="5" type="ORF">DAMNIGENAA_21880</name>
</gene>
<reference evidence="5" key="1">
    <citation type="submission" date="2022-12" db="EMBL/GenBank/DDBJ databases">
        <title>Reference genome sequencing for broad-spectrum identification of bacterial and archaeal isolates by mass spectrometry.</title>
        <authorList>
            <person name="Sekiguchi Y."/>
            <person name="Tourlousse D.M."/>
        </authorList>
    </citation>
    <scope>NUCLEOTIDE SEQUENCE</scope>
    <source>
        <strain evidence="5">ASRB1</strain>
    </source>
</reference>
<dbReference type="Proteomes" id="UP001144372">
    <property type="component" value="Unassembled WGS sequence"/>
</dbReference>
<dbReference type="GO" id="GO:0046961">
    <property type="term" value="F:proton-transporting ATPase activity, rotational mechanism"/>
    <property type="evidence" value="ECO:0007669"/>
    <property type="project" value="InterPro"/>
</dbReference>
<evidence type="ECO:0000256" key="2">
    <source>
        <dbReference type="ARBA" id="ARBA00022448"/>
    </source>
</evidence>
<evidence type="ECO:0000313" key="6">
    <source>
        <dbReference type="Proteomes" id="UP001144372"/>
    </source>
</evidence>
<evidence type="ECO:0000256" key="3">
    <source>
        <dbReference type="ARBA" id="ARBA00023065"/>
    </source>
</evidence>
<dbReference type="GO" id="GO:0005524">
    <property type="term" value="F:ATP binding"/>
    <property type="evidence" value="ECO:0007669"/>
    <property type="project" value="UniProtKB-UniRule"/>
</dbReference>
<organism evidence="5 6">
    <name type="scientific">Desulforhabdus amnigena</name>
    <dbReference type="NCBI Taxonomy" id="40218"/>
    <lineage>
        <taxon>Bacteria</taxon>
        <taxon>Pseudomonadati</taxon>
        <taxon>Thermodesulfobacteriota</taxon>
        <taxon>Syntrophobacteria</taxon>
        <taxon>Syntrophobacterales</taxon>
        <taxon>Syntrophobacteraceae</taxon>
        <taxon>Desulforhabdus</taxon>
    </lineage>
</organism>
<keyword evidence="4" id="KW-0375">Hydrogen ion transport</keyword>
<keyword evidence="4" id="KW-0066">ATP synthesis</keyword>
<evidence type="ECO:0000256" key="1">
    <source>
        <dbReference type="ARBA" id="ARBA00005850"/>
    </source>
</evidence>
<dbReference type="AlphaFoldDB" id="A0A9W6D2P2"/>
<accession>A0A9W6D2P2</accession>
<comment type="function">
    <text evidence="4">Produces ATP from ADP in the presence of a proton gradient across the membrane.</text>
</comment>
<keyword evidence="3 4" id="KW-0406">Ion transport</keyword>